<reference evidence="2" key="1">
    <citation type="journal article" date="2021" name="Genome Biol. Evol.">
        <title>The assembled and annotated genome of the fairy-ring fungus Marasmius oreades.</title>
        <authorList>
            <person name="Hiltunen M."/>
            <person name="Ament-Velasquez S.L."/>
            <person name="Johannesson H."/>
        </authorList>
    </citation>
    <scope>NUCLEOTIDE SEQUENCE</scope>
    <source>
        <strain evidence="2">03SP1</strain>
    </source>
</reference>
<evidence type="ECO:0008006" key="4">
    <source>
        <dbReference type="Google" id="ProtNLM"/>
    </source>
</evidence>
<dbReference type="OrthoDB" id="3188866at2759"/>
<evidence type="ECO:0000313" key="2">
    <source>
        <dbReference type="EMBL" id="KAG7088991.1"/>
    </source>
</evidence>
<evidence type="ECO:0000313" key="3">
    <source>
        <dbReference type="Proteomes" id="UP001049176"/>
    </source>
</evidence>
<keyword evidence="3" id="KW-1185">Reference proteome</keyword>
<proteinExistence type="predicted"/>
<protein>
    <recommendedName>
        <fullName evidence="4">F-box domain-containing protein</fullName>
    </recommendedName>
</protein>
<dbReference type="RefSeq" id="XP_043005462.1">
    <property type="nucleotide sequence ID" value="XM_043158090.1"/>
</dbReference>
<dbReference type="EMBL" id="CM032188">
    <property type="protein sequence ID" value="KAG7088991.1"/>
    <property type="molecule type" value="Genomic_DNA"/>
</dbReference>
<feature type="region of interest" description="Disordered" evidence="1">
    <location>
        <begin position="256"/>
        <end position="282"/>
    </location>
</feature>
<name>A0A9P7RSJ0_9AGAR</name>
<dbReference type="GeneID" id="66082012"/>
<gene>
    <name evidence="2" type="ORF">E1B28_012937</name>
</gene>
<dbReference type="KEGG" id="more:E1B28_012937"/>
<accession>A0A9P7RSJ0</accession>
<evidence type="ECO:0000256" key="1">
    <source>
        <dbReference type="SAM" id="MobiDB-lite"/>
    </source>
</evidence>
<dbReference type="AlphaFoldDB" id="A0A9P7RSJ0"/>
<organism evidence="2 3">
    <name type="scientific">Marasmius oreades</name>
    <name type="common">fairy-ring Marasmius</name>
    <dbReference type="NCBI Taxonomy" id="181124"/>
    <lineage>
        <taxon>Eukaryota</taxon>
        <taxon>Fungi</taxon>
        <taxon>Dikarya</taxon>
        <taxon>Basidiomycota</taxon>
        <taxon>Agaricomycotina</taxon>
        <taxon>Agaricomycetes</taxon>
        <taxon>Agaricomycetidae</taxon>
        <taxon>Agaricales</taxon>
        <taxon>Marasmiineae</taxon>
        <taxon>Marasmiaceae</taxon>
        <taxon>Marasmius</taxon>
    </lineage>
</organism>
<sequence>MELSLEVYRNILNNVRSRADIASLCKVSKGFRYVAERALYNTIFVRDPQTTIALCETLFREARIALMVEALTISLSLPSSGILAGGNDNEGDVRGDGDGSDSGGQYEGKDGEEEEEEQEEEEQEEEDGSDELAVALAMSLGGSLEGSVQVEIPGPSRVDMSITGVDGTPADPNPLPAEYWTSISNAFQRTHTLRHLNILIDGPFNTSNTWIFKGCTFSLQSFHCDLDWNQDLVSFFRTQVHLRDLYIIDYNPAPTDTTDDDRAAETNPLVDTTSDIDTSRPGHLDTYPPNPYPRPQPGPPILPNLSKLECTFSEAAMSLVQGRPITHLKTCFSKTDMEEKKAELDLLFSKIRLSTRRLHSLDIADSAYEETFSMKLVRTVVATSRTSAELRYLGTVVLPIAGRERLTFYGLLMRLPRIACVEFEVSDWDPSPLSVGLPAFKALANELRLYCPTITRVIFVHEFERTVISYVEGVGRMDCKCSPEILWRDF</sequence>
<comment type="caution">
    <text evidence="2">The sequence shown here is derived from an EMBL/GenBank/DDBJ whole genome shotgun (WGS) entry which is preliminary data.</text>
</comment>
<dbReference type="Proteomes" id="UP001049176">
    <property type="component" value="Chromosome 8"/>
</dbReference>
<feature type="compositionally biased region" description="Acidic residues" evidence="1">
    <location>
        <begin position="110"/>
        <end position="129"/>
    </location>
</feature>
<feature type="region of interest" description="Disordered" evidence="1">
    <location>
        <begin position="86"/>
        <end position="129"/>
    </location>
</feature>